<evidence type="ECO:0000313" key="2">
    <source>
        <dbReference type="Proteomes" id="UP000272428"/>
    </source>
</evidence>
<dbReference type="OrthoDB" id="1191211at2"/>
<dbReference type="Proteomes" id="UP000272428">
    <property type="component" value="Unassembled WGS sequence"/>
</dbReference>
<dbReference type="AlphaFoldDB" id="A0A495SD47"/>
<dbReference type="EMBL" id="RBXB01000002">
    <property type="protein sequence ID" value="RKS97401.1"/>
    <property type="molecule type" value="Genomic_DNA"/>
</dbReference>
<protein>
    <recommendedName>
        <fullName evidence="3">Lipoprotein</fullName>
    </recommendedName>
</protein>
<reference evidence="1 2" key="1">
    <citation type="submission" date="2018-10" db="EMBL/GenBank/DDBJ databases">
        <title>Genomic Encyclopedia of Archaeal and Bacterial Type Strains, Phase II (KMG-II): from individual species to whole genera.</title>
        <authorList>
            <person name="Goeker M."/>
        </authorList>
    </citation>
    <scope>NUCLEOTIDE SEQUENCE [LARGE SCALE GENOMIC DNA]</scope>
    <source>
        <strain evidence="1 2">DSM 14219</strain>
    </source>
</reference>
<evidence type="ECO:0000313" key="1">
    <source>
        <dbReference type="EMBL" id="RKS97401.1"/>
    </source>
</evidence>
<gene>
    <name evidence="1" type="ORF">BCF58_1523</name>
</gene>
<dbReference type="RefSeq" id="WP_147462044.1">
    <property type="nucleotide sequence ID" value="NZ_RBXB01000002.1"/>
</dbReference>
<comment type="caution">
    <text evidence="1">The sequence shown here is derived from an EMBL/GenBank/DDBJ whole genome shotgun (WGS) entry which is preliminary data.</text>
</comment>
<keyword evidence="2" id="KW-1185">Reference proteome</keyword>
<name>A0A495SD47_9FLAO</name>
<organism evidence="1 2">
    <name type="scientific">Chryseobacterium defluvii</name>
    <dbReference type="NCBI Taxonomy" id="160396"/>
    <lineage>
        <taxon>Bacteria</taxon>
        <taxon>Pseudomonadati</taxon>
        <taxon>Bacteroidota</taxon>
        <taxon>Flavobacteriia</taxon>
        <taxon>Flavobacteriales</taxon>
        <taxon>Weeksellaceae</taxon>
        <taxon>Chryseobacterium group</taxon>
        <taxon>Chryseobacterium</taxon>
    </lineage>
</organism>
<dbReference type="PROSITE" id="PS51257">
    <property type="entry name" value="PROKAR_LIPOPROTEIN"/>
    <property type="match status" value="1"/>
</dbReference>
<sequence length="139" mass="16053">MIRILCIIVTGIMLVSCEEKKTEFIQSGVYKNLYLVKNLPGEASAAKKIIQDFVIKSSLKDDVEFYKYTSNTKYFLDHKEDPGGFSSEELGRYQEEEGIASFENVKCDKDTLKKVGVLRYYNEKYGNFYRPDTLINNCK</sequence>
<proteinExistence type="predicted"/>
<accession>A0A495SD47</accession>
<evidence type="ECO:0008006" key="3">
    <source>
        <dbReference type="Google" id="ProtNLM"/>
    </source>
</evidence>